<dbReference type="SUPFAM" id="SSF81383">
    <property type="entry name" value="F-box domain"/>
    <property type="match status" value="1"/>
</dbReference>
<dbReference type="InParanoid" id="D3B1U6"/>
<dbReference type="PANTHER" id="PTHR32134">
    <property type="entry name" value="FNIP REPEAT-CONTAINING PROTEIN"/>
    <property type="match status" value="1"/>
</dbReference>
<name>D3B1U6_HETP5</name>
<comment type="caution">
    <text evidence="1">The sequence shown here is derived from an EMBL/GenBank/DDBJ whole genome shotgun (WGS) entry which is preliminary data.</text>
</comment>
<reference evidence="1 2" key="1">
    <citation type="journal article" date="2011" name="Genome Res.">
        <title>Phylogeny-wide analysis of social amoeba genomes highlights ancient origins for complex intercellular communication.</title>
        <authorList>
            <person name="Heidel A.J."/>
            <person name="Lawal H.M."/>
            <person name="Felder M."/>
            <person name="Schilde C."/>
            <person name="Helps N.R."/>
            <person name="Tunggal B."/>
            <person name="Rivero F."/>
            <person name="John U."/>
            <person name="Schleicher M."/>
            <person name="Eichinger L."/>
            <person name="Platzer M."/>
            <person name="Noegel A.A."/>
            <person name="Schaap P."/>
            <person name="Gloeckner G."/>
        </authorList>
    </citation>
    <scope>NUCLEOTIDE SEQUENCE [LARGE SCALE GENOMIC DNA]</scope>
    <source>
        <strain evidence="2">ATCC 26659 / Pp 5 / PN500</strain>
    </source>
</reference>
<proteinExistence type="predicted"/>
<dbReference type="Gene3D" id="1.20.1280.50">
    <property type="match status" value="1"/>
</dbReference>
<accession>D3B1U6</accession>
<dbReference type="AlphaFoldDB" id="D3B1U6"/>
<dbReference type="EMBL" id="ADBJ01000008">
    <property type="protein sequence ID" value="EFA85270.1"/>
    <property type="molecule type" value="Genomic_DNA"/>
</dbReference>
<gene>
    <name evidence="1" type="ORF">PPL_02270</name>
</gene>
<dbReference type="Proteomes" id="UP000001396">
    <property type="component" value="Unassembled WGS sequence"/>
</dbReference>
<dbReference type="RefSeq" id="XP_020437379.1">
    <property type="nucleotide sequence ID" value="XM_020573262.1"/>
</dbReference>
<evidence type="ECO:0000313" key="2">
    <source>
        <dbReference type="Proteomes" id="UP000001396"/>
    </source>
</evidence>
<evidence type="ECO:0008006" key="3">
    <source>
        <dbReference type="Google" id="ProtNLM"/>
    </source>
</evidence>
<keyword evidence="2" id="KW-1185">Reference proteome</keyword>
<sequence>MNNDNNCHIFDFDRLPLLILSKINSFLSDNQDRICFSLVCKRWFKDRDSYLWFNSDYLSIDSKDNLINNSYRNVISRSYIEKSNVSLWVGFEAKNRLSLKNTDILCDDQSDYYIPNEVSDLTIHYAIKKFLYNECFLKKLECSNVKFLEEFTNQGECKADRLPTNLKELAISNTALFPLLPFSSLTALNINLLMAERNNKPIKTSSLPKTLKSLTLGRNIKLEFDATLPSLEVLIQRDLHLNRGYEIKDLTMSTMPKLRKISVSPEWSPIISKLSTPTITTMVVHQSQDIVHDIPDSWASDRPMRLIENSLPNTLCELYLNKRYDKDYSYISIGSIPNSVELASISEKIPPSVTHISGFVEFFKANPIGELPATITTISITNIMKLRRITNDLFLMMCHNDESKFYFIDQSLLADRINRRNPFDIF</sequence>
<dbReference type="InterPro" id="IPR051251">
    <property type="entry name" value="STK_FNIP-Repeat"/>
</dbReference>
<evidence type="ECO:0000313" key="1">
    <source>
        <dbReference type="EMBL" id="EFA85270.1"/>
    </source>
</evidence>
<dbReference type="PANTHER" id="PTHR32134:SF92">
    <property type="entry name" value="FNIP REPEAT-CONTAINING PROTEIN"/>
    <property type="match status" value="1"/>
</dbReference>
<dbReference type="InterPro" id="IPR036047">
    <property type="entry name" value="F-box-like_dom_sf"/>
</dbReference>
<protein>
    <recommendedName>
        <fullName evidence="3">F-box domain-containing protein</fullName>
    </recommendedName>
</protein>
<organism evidence="1 2">
    <name type="scientific">Heterostelium pallidum (strain ATCC 26659 / Pp 5 / PN500)</name>
    <name type="common">Cellular slime mold</name>
    <name type="synonym">Polysphondylium pallidum</name>
    <dbReference type="NCBI Taxonomy" id="670386"/>
    <lineage>
        <taxon>Eukaryota</taxon>
        <taxon>Amoebozoa</taxon>
        <taxon>Evosea</taxon>
        <taxon>Eumycetozoa</taxon>
        <taxon>Dictyostelia</taxon>
        <taxon>Acytosteliales</taxon>
        <taxon>Acytosteliaceae</taxon>
        <taxon>Heterostelium</taxon>
    </lineage>
</organism>
<dbReference type="GeneID" id="31357795"/>